<dbReference type="RefSeq" id="WP_231329007.1">
    <property type="nucleotide sequence ID" value="NZ_CP059572.1"/>
</dbReference>
<feature type="compositionally biased region" description="Basic and acidic residues" evidence="1">
    <location>
        <begin position="80"/>
        <end position="101"/>
    </location>
</feature>
<accession>A0ABX8QYA3</accession>
<sequence>MDDYLLSPAETTAVTDAYRRVVRQCMSTFGHDFPPVAGQGKALLRSWNERRYGLADLDRARSSGYRLEQPGRTAAYKPPTPEERTVLTGDKERSPDGREIPKGGCAGQARDRLYGASHADQGLAQSLSDEGFHSSAGDARVRSAVARWSLCMRGHGFAYPGPLDPPKDPRFQGGAPSELERTVAATDVRCKSEGHLVEVWSSVEAARQTELIGRHRSGLAAAARAKRALLERAARLQGPPR</sequence>
<reference evidence="2" key="1">
    <citation type="submission" date="2020-07" db="EMBL/GenBank/DDBJ databases">
        <authorList>
            <person name="Tarantini F.S."/>
            <person name="Hong K.W."/>
            <person name="Chan K.G."/>
        </authorList>
    </citation>
    <scope>NUCLEOTIDE SEQUENCE</scope>
    <source>
        <strain evidence="2">32-07</strain>
    </source>
</reference>
<gene>
    <name evidence="2" type="ORF">AGRA3207_004462</name>
</gene>
<dbReference type="EMBL" id="CP059572">
    <property type="protein sequence ID" value="QXJ23321.1"/>
    <property type="molecule type" value="Genomic_DNA"/>
</dbReference>
<dbReference type="Proteomes" id="UP001049518">
    <property type="component" value="Chromosome"/>
</dbReference>
<name>A0ABX8QYA3_9ACTN</name>
<proteinExistence type="predicted"/>
<organism evidence="2 3">
    <name type="scientific">Actinomadura graeca</name>
    <dbReference type="NCBI Taxonomy" id="2750812"/>
    <lineage>
        <taxon>Bacteria</taxon>
        <taxon>Bacillati</taxon>
        <taxon>Actinomycetota</taxon>
        <taxon>Actinomycetes</taxon>
        <taxon>Streptosporangiales</taxon>
        <taxon>Thermomonosporaceae</taxon>
        <taxon>Actinomadura</taxon>
    </lineage>
</organism>
<feature type="region of interest" description="Disordered" evidence="1">
    <location>
        <begin position="71"/>
        <end position="106"/>
    </location>
</feature>
<keyword evidence="3" id="KW-1185">Reference proteome</keyword>
<evidence type="ECO:0000313" key="3">
    <source>
        <dbReference type="Proteomes" id="UP001049518"/>
    </source>
</evidence>
<protein>
    <submittedName>
        <fullName evidence="2">Uncharacterized protein</fullName>
    </submittedName>
</protein>
<evidence type="ECO:0000256" key="1">
    <source>
        <dbReference type="SAM" id="MobiDB-lite"/>
    </source>
</evidence>
<evidence type="ECO:0000313" key="2">
    <source>
        <dbReference type="EMBL" id="QXJ23321.1"/>
    </source>
</evidence>